<dbReference type="Pfam" id="PF04450">
    <property type="entry name" value="BSP"/>
    <property type="match status" value="2"/>
</dbReference>
<feature type="signal peptide" evidence="1">
    <location>
        <begin position="1"/>
        <end position="21"/>
    </location>
</feature>
<accession>A0ABM3GXC9</accession>
<feature type="chain" id="PRO_5046843736" evidence="1">
    <location>
        <begin position="22"/>
        <end position="493"/>
    </location>
</feature>
<evidence type="ECO:0000313" key="2">
    <source>
        <dbReference type="Proteomes" id="UP000827889"/>
    </source>
</evidence>
<dbReference type="InterPro" id="IPR007541">
    <property type="entry name" value="Uncharacterised_BSP"/>
</dbReference>
<gene>
    <name evidence="3" type="primary">LOC125312964</name>
</gene>
<dbReference type="RefSeq" id="XP_048129020.1">
    <property type="nucleotide sequence ID" value="XM_048273063.1"/>
</dbReference>
<protein>
    <submittedName>
        <fullName evidence="3">Uncharacterized protein LOC125312964</fullName>
    </submittedName>
</protein>
<dbReference type="PANTHER" id="PTHR33321:SF12">
    <property type="entry name" value="PLANT BASIC SECRETORY PROTEIN (BSP) FAMILY PROTEIN"/>
    <property type="match status" value="1"/>
</dbReference>
<name>A0ABM3GXC9_9MYRT</name>
<dbReference type="GeneID" id="125312964"/>
<proteinExistence type="predicted"/>
<reference evidence="3" key="1">
    <citation type="submission" date="2025-08" db="UniProtKB">
        <authorList>
            <consortium name="RefSeq"/>
        </authorList>
    </citation>
    <scope>IDENTIFICATION</scope>
    <source>
        <tissue evidence="3">Leaf</tissue>
    </source>
</reference>
<dbReference type="Proteomes" id="UP000827889">
    <property type="component" value="Chromosome 11"/>
</dbReference>
<dbReference type="PANTHER" id="PTHR33321">
    <property type="match status" value="1"/>
</dbReference>
<evidence type="ECO:0000256" key="1">
    <source>
        <dbReference type="SAM" id="SignalP"/>
    </source>
</evidence>
<keyword evidence="1" id="KW-0732">Signal</keyword>
<keyword evidence="2" id="KW-1185">Reference proteome</keyword>
<sequence>MSSIQLFLILLLVVSLEPIQSIRYEPFKNGDTIRTNETGVEDSISPAAPIPVQGFEVTVQGPGTSRFQIEIGSTYALQMLKLASDFVLQVFDQKLAEGRGYTGVSLVVESFATYGIGSYPDAVASTAGDNIYVNSDYIQNYDGAARPEFTGILYHESTHVWQWNGNGMAPISLINGIADYVRLKAGWPSKYWPKRGSGTRWDEGFAVTAYFLEYCDSIRAGFVTDLNALMKDHYTDAFFEQLLGKTVDELWDDYKSSYLTLAKSLHYQLVDNSTSPGNTKFETDIGVGYAVTILQLASEYVMKTLELSIGKAKPYGKVTLIVENFVNAGIGSYPSAVASTTNNDIRLNSYYIEHYIGDVRAEYDGILYHESTRVWQWNGNGMAPSGLVTGVADYVRLKAGWPSQSWPERGSGSGSRWDEGYAITAYFLEYCDNLREGFVADLNAMMKDYYSNDFFERLLGKNVYELWSEYRSSYKVDAPEPGPAASPPAPSSL</sequence>
<evidence type="ECO:0000313" key="3">
    <source>
        <dbReference type="RefSeq" id="XP_048129020.1"/>
    </source>
</evidence>
<organism evidence="2 3">
    <name type="scientific">Rhodamnia argentea</name>
    <dbReference type="NCBI Taxonomy" id="178133"/>
    <lineage>
        <taxon>Eukaryota</taxon>
        <taxon>Viridiplantae</taxon>
        <taxon>Streptophyta</taxon>
        <taxon>Embryophyta</taxon>
        <taxon>Tracheophyta</taxon>
        <taxon>Spermatophyta</taxon>
        <taxon>Magnoliopsida</taxon>
        <taxon>eudicotyledons</taxon>
        <taxon>Gunneridae</taxon>
        <taxon>Pentapetalae</taxon>
        <taxon>rosids</taxon>
        <taxon>malvids</taxon>
        <taxon>Myrtales</taxon>
        <taxon>Myrtaceae</taxon>
        <taxon>Myrtoideae</taxon>
        <taxon>Myrteae</taxon>
        <taxon>Australasian group</taxon>
        <taxon>Rhodamnia</taxon>
    </lineage>
</organism>